<dbReference type="EMBL" id="WIWV01000003">
    <property type="protein sequence ID" value="KAF7719781.1"/>
    <property type="molecule type" value="Genomic_DNA"/>
</dbReference>
<dbReference type="InterPro" id="IPR018181">
    <property type="entry name" value="Heat_shock_70_CS"/>
</dbReference>
<evidence type="ECO:0000313" key="4">
    <source>
        <dbReference type="Proteomes" id="UP000631181"/>
    </source>
</evidence>
<evidence type="ECO:0000313" key="3">
    <source>
        <dbReference type="EMBL" id="KAF7719781.1"/>
    </source>
</evidence>
<reference evidence="3" key="1">
    <citation type="journal article" date="2020" name="Front. Microbiol.">
        <title>Gene regulatory networks of Penicillium echinulatum 2HH and Penicillium oxalicum 114-2 inferred by a computational biology approach.</title>
        <authorList>
            <person name="Lenz A.R."/>
            <person name="Galan-Vasquez E."/>
            <person name="Balbinot E."/>
            <person name="De Abreu F.P."/>
            <person name="De Oliveira N.S."/>
            <person name="Da Rosa L.O."/>
            <person name="De Avila E Silva S."/>
            <person name="Camassola M."/>
            <person name="Dillon A.J.P."/>
            <person name="Perez-Rueda E."/>
        </authorList>
    </citation>
    <scope>NUCLEOTIDE SEQUENCE</scope>
    <source>
        <strain evidence="3">S1M29</strain>
    </source>
</reference>
<comment type="similarity">
    <text evidence="1">Belongs to the actin family.</text>
</comment>
<proteinExistence type="inferred from homology"/>
<dbReference type="AlphaFoldDB" id="A0A8J8WC37"/>
<dbReference type="SMART" id="SM00268">
    <property type="entry name" value="ACTIN"/>
    <property type="match status" value="1"/>
</dbReference>
<dbReference type="InterPro" id="IPR004000">
    <property type="entry name" value="Actin"/>
</dbReference>
<feature type="compositionally biased region" description="Low complexity" evidence="2">
    <location>
        <begin position="14"/>
        <end position="40"/>
    </location>
</feature>
<comment type="caution">
    <text evidence="3">The sequence shown here is derived from an EMBL/GenBank/DDBJ whole genome shotgun (WGS) entry which is preliminary data.</text>
</comment>
<dbReference type="Gene3D" id="3.30.420.40">
    <property type="match status" value="2"/>
</dbReference>
<organism evidence="3 4">
    <name type="scientific">Penicillium ucsense</name>
    <dbReference type="NCBI Taxonomy" id="2839758"/>
    <lineage>
        <taxon>Eukaryota</taxon>
        <taxon>Fungi</taxon>
        <taxon>Dikarya</taxon>
        <taxon>Ascomycota</taxon>
        <taxon>Pezizomycotina</taxon>
        <taxon>Eurotiomycetes</taxon>
        <taxon>Eurotiomycetidae</taxon>
        <taxon>Eurotiales</taxon>
        <taxon>Aspergillaceae</taxon>
        <taxon>Penicillium</taxon>
    </lineage>
</organism>
<dbReference type="SUPFAM" id="SSF53067">
    <property type="entry name" value="Actin-like ATPase domain"/>
    <property type="match status" value="2"/>
</dbReference>
<accession>A0A8J8WC37</accession>
<keyword evidence="4" id="KW-1185">Reference proteome</keyword>
<dbReference type="Pfam" id="PF00022">
    <property type="entry name" value="Actin"/>
    <property type="match status" value="1"/>
</dbReference>
<dbReference type="Gene3D" id="3.90.640.10">
    <property type="entry name" value="Actin, Chain A, domain 4"/>
    <property type="match status" value="1"/>
</dbReference>
<dbReference type="PANTHER" id="PTHR11937">
    <property type="entry name" value="ACTIN"/>
    <property type="match status" value="1"/>
</dbReference>
<evidence type="ECO:0000256" key="1">
    <source>
        <dbReference type="RuleBase" id="RU000487"/>
    </source>
</evidence>
<dbReference type="PROSITE" id="PS01036">
    <property type="entry name" value="HSP70_3"/>
    <property type="match status" value="1"/>
</dbReference>
<feature type="compositionally biased region" description="Low complexity" evidence="2">
    <location>
        <begin position="412"/>
        <end position="423"/>
    </location>
</feature>
<dbReference type="OrthoDB" id="337660at2759"/>
<feature type="compositionally biased region" description="Polar residues" evidence="2">
    <location>
        <begin position="1"/>
        <end position="13"/>
    </location>
</feature>
<name>A0A8J8WC37_9EURO</name>
<sequence length="535" mass="58821">MSVTSNLRSSQTARPTSPHTPQQPSSRSTNTSFASTTSAGSAFRNEDDAIIIEIGARWLRAGFEGSGTPMCTVSFGPEESRRVGDYRGWISGGTGNGPSQQPVDPEDWARDYEIWRPDVREMDLGLLEDKIERLFRETFNKYLLTDAGSSRLVLTLPSLMPHPLLSSLLSTLFSRWRFPNITLLPSAAMSATAAGLRSALVIDLGWAETTVTGLYEYREVTSKRSTRAMKSLQQEMGRCLDCLAFGDEPVASPEGHISVGFAYCEEILARIAWCRPHAGGHEDPPAATKSVSIPSPVNPGEEFIDVPFSRFADPVDTVLFASGTADGDLDDEEKPIPLLVYHTLLALPPDARGICMSRIVFVGGGSRIPGLRKRVLEELSLLIKQYGWSPVRGKALERQRQRLESMRISSRPPTQTQAQAPPASQNEGSAPDPPKVHPSEEEPEMDFVEQKLRRQNKESYVPIHGVVREVESLGAWAGASLVTSLKLRGMVEIEREKFLQHGLAGASRESEPVVPDRRSGLRAGDRSNWTLACWA</sequence>
<dbReference type="InterPro" id="IPR043129">
    <property type="entry name" value="ATPase_NBD"/>
</dbReference>
<feature type="region of interest" description="Disordered" evidence="2">
    <location>
        <begin position="1"/>
        <end position="40"/>
    </location>
</feature>
<feature type="region of interest" description="Disordered" evidence="2">
    <location>
        <begin position="405"/>
        <end position="445"/>
    </location>
</feature>
<protein>
    <recommendedName>
        <fullName evidence="5">Actin-related protein RO7</fullName>
    </recommendedName>
</protein>
<gene>
    <name evidence="3" type="ORF">PECM_004565</name>
</gene>
<evidence type="ECO:0008006" key="5">
    <source>
        <dbReference type="Google" id="ProtNLM"/>
    </source>
</evidence>
<evidence type="ECO:0000256" key="2">
    <source>
        <dbReference type="SAM" id="MobiDB-lite"/>
    </source>
</evidence>
<dbReference type="Proteomes" id="UP000631181">
    <property type="component" value="Unassembled WGS sequence"/>
</dbReference>